<sequence length="455" mass="49225">MDELAADRANGSRTTASGFLSGTLAGPWHRLRRILSFLATTPGKMVAITLVMSVAIGAAGYSMSQSAANRQEGLGVLLSSTEPLSYSTHNLYSNLSLADTIATTNFVQPGVGNADRLEDYHAAIERATSAATEAAVGIPPDEERLRELVAQVQRELPVYTGLVETARANNRVGNPVGITYMANASALMRERILPTAADLFTATSDRVGEQQQELTQPQWVPLSGLFAAIGFLLLAQWWLWRTTRRRFNRGFVAATLAMVVATGWVAGSNFVNWQAGTRGFEQAAQPWDSLTASRIQAQQARTTETLALVRRESVTQSTQSFNSTVFTVNLALDSYAEAPDADESTVAQARSALTDWQNSHNRFTEALDNGNYDEALRLSNSALQRPGEAPTAAGSYARLDRALAELIDDARATMREFVQEGAGANRSVAAVVLVLAVIAVLSVWIGIRARLQEYL</sequence>
<keyword evidence="1" id="KW-0472">Membrane</keyword>
<name>S5SX04_9CORY</name>
<evidence type="ECO:0000256" key="1">
    <source>
        <dbReference type="SAM" id="Phobius"/>
    </source>
</evidence>
<dbReference type="eggNOG" id="COG5278">
    <property type="taxonomic scope" value="Bacteria"/>
</dbReference>
<organism evidence="2 3">
    <name type="scientific">Corynebacterium maris DSM 45190</name>
    <dbReference type="NCBI Taxonomy" id="1224163"/>
    <lineage>
        <taxon>Bacteria</taxon>
        <taxon>Bacillati</taxon>
        <taxon>Actinomycetota</taxon>
        <taxon>Actinomycetes</taxon>
        <taxon>Mycobacteriales</taxon>
        <taxon>Corynebacteriaceae</taxon>
        <taxon>Corynebacterium</taxon>
    </lineage>
</organism>
<evidence type="ECO:0008006" key="4">
    <source>
        <dbReference type="Google" id="ProtNLM"/>
    </source>
</evidence>
<feature type="transmembrane region" description="Helical" evidence="1">
    <location>
        <begin position="219"/>
        <end position="239"/>
    </location>
</feature>
<dbReference type="PATRIC" id="fig|1224163.3.peg.2317"/>
<evidence type="ECO:0000313" key="3">
    <source>
        <dbReference type="Proteomes" id="UP000015388"/>
    </source>
</evidence>
<reference evidence="2 3" key="1">
    <citation type="submission" date="2012-11" db="EMBL/GenBank/DDBJ databases">
        <title>The complete genome sequence of Corynebacterium maris Coryn-1 (=DSM 45190).</title>
        <authorList>
            <person name="Schaffert L."/>
            <person name="Albersmeier A."/>
            <person name="Kalinowski J."/>
            <person name="Ruckert C."/>
        </authorList>
    </citation>
    <scope>NUCLEOTIDE SEQUENCE [LARGE SCALE GENOMIC DNA]</scope>
    <source>
        <strain evidence="3">Coryn-1</strain>
    </source>
</reference>
<dbReference type="OrthoDB" id="3218196at2"/>
<dbReference type="EMBL" id="CP003924">
    <property type="protein sequence ID" value="AGS35769.1"/>
    <property type="molecule type" value="Genomic_DNA"/>
</dbReference>
<keyword evidence="3" id="KW-1185">Reference proteome</keyword>
<dbReference type="KEGG" id="cmd:B841_11485"/>
<keyword evidence="1" id="KW-0812">Transmembrane</keyword>
<keyword evidence="1" id="KW-1133">Transmembrane helix</keyword>
<gene>
    <name evidence="2" type="ORF">B841_11485</name>
</gene>
<dbReference type="HOGENOM" id="CLU_038241_0_0_11"/>
<evidence type="ECO:0000313" key="2">
    <source>
        <dbReference type="EMBL" id="AGS35769.1"/>
    </source>
</evidence>
<feature type="transmembrane region" description="Helical" evidence="1">
    <location>
        <begin position="427"/>
        <end position="447"/>
    </location>
</feature>
<protein>
    <recommendedName>
        <fullName evidence="4">Chemotaxis methyl-accepting receptor HlyB-like 4HB MCP domain-containing protein</fullName>
    </recommendedName>
</protein>
<dbReference type="STRING" id="1224163.B841_11485"/>
<dbReference type="AlphaFoldDB" id="S5SX04"/>
<accession>S5SX04</accession>
<proteinExistence type="predicted"/>
<dbReference type="RefSeq" id="WP_020935701.1">
    <property type="nucleotide sequence ID" value="NC_021915.1"/>
</dbReference>
<dbReference type="Proteomes" id="UP000015388">
    <property type="component" value="Chromosome"/>
</dbReference>
<feature type="transmembrane region" description="Helical" evidence="1">
    <location>
        <begin position="251"/>
        <end position="271"/>
    </location>
</feature>